<dbReference type="InterPro" id="IPR033443">
    <property type="entry name" value="PROP1-like_PPR_dom"/>
</dbReference>
<feature type="domain" description="PROP1-like PPR" evidence="2">
    <location>
        <begin position="1"/>
        <end position="73"/>
    </location>
</feature>
<dbReference type="Gene3D" id="1.25.40.10">
    <property type="entry name" value="Tetratricopeptide repeat domain"/>
    <property type="match status" value="1"/>
</dbReference>
<reference evidence="3" key="1">
    <citation type="submission" date="2021-02" db="EMBL/GenBank/DDBJ databases">
        <authorList>
            <person name="Dougan E. K."/>
            <person name="Rhodes N."/>
            <person name="Thang M."/>
            <person name="Chan C."/>
        </authorList>
    </citation>
    <scope>NUCLEOTIDE SEQUENCE</scope>
</reference>
<dbReference type="OrthoDB" id="10428094at2759"/>
<dbReference type="EMBL" id="CAJNIZ010007242">
    <property type="protein sequence ID" value="CAE7256461.1"/>
    <property type="molecule type" value="Genomic_DNA"/>
</dbReference>
<accession>A0A812M719</accession>
<gene>
    <name evidence="3" type="primary">hcea</name>
    <name evidence="3" type="ORF">SPIL2461_LOCUS5217</name>
</gene>
<evidence type="ECO:0000313" key="3">
    <source>
        <dbReference type="EMBL" id="CAE7256461.1"/>
    </source>
</evidence>
<keyword evidence="4" id="KW-1185">Reference proteome</keyword>
<dbReference type="AlphaFoldDB" id="A0A812M719"/>
<comment type="caution">
    <text evidence="3">The sequence shown here is derived from an EMBL/GenBank/DDBJ whole genome shotgun (WGS) entry which is preliminary data.</text>
</comment>
<dbReference type="InterPro" id="IPR011990">
    <property type="entry name" value="TPR-like_helical_dom_sf"/>
</dbReference>
<organism evidence="3 4">
    <name type="scientific">Symbiodinium pilosum</name>
    <name type="common">Dinoflagellate</name>
    <dbReference type="NCBI Taxonomy" id="2952"/>
    <lineage>
        <taxon>Eukaryota</taxon>
        <taxon>Sar</taxon>
        <taxon>Alveolata</taxon>
        <taxon>Dinophyceae</taxon>
        <taxon>Suessiales</taxon>
        <taxon>Symbiodiniaceae</taxon>
        <taxon>Symbiodinium</taxon>
    </lineage>
</organism>
<sequence length="99" mass="10731">MVRVCCACGAQEKALNLVAEAQAKGVKPRLRTLSAVLLQASEAGDRSTCESLWARLPSLGLEPQDSEFAIMLRTFRGEPLRDSLRVVVQPVASKRLPPA</sequence>
<evidence type="ECO:0000313" key="4">
    <source>
        <dbReference type="Proteomes" id="UP000649617"/>
    </source>
</evidence>
<dbReference type="Proteomes" id="UP000649617">
    <property type="component" value="Unassembled WGS sequence"/>
</dbReference>
<proteinExistence type="predicted"/>
<protein>
    <submittedName>
        <fullName evidence="3">Hcea protein</fullName>
    </submittedName>
</protein>
<keyword evidence="1" id="KW-0677">Repeat</keyword>
<evidence type="ECO:0000259" key="2">
    <source>
        <dbReference type="Pfam" id="PF17177"/>
    </source>
</evidence>
<dbReference type="Pfam" id="PF17177">
    <property type="entry name" value="PPR_long"/>
    <property type="match status" value="1"/>
</dbReference>
<evidence type="ECO:0000256" key="1">
    <source>
        <dbReference type="ARBA" id="ARBA00022737"/>
    </source>
</evidence>
<name>A0A812M719_SYMPI</name>